<dbReference type="GO" id="GO:0016020">
    <property type="term" value="C:membrane"/>
    <property type="evidence" value="ECO:0007669"/>
    <property type="project" value="UniProtKB-SubCell"/>
</dbReference>
<dbReference type="InterPro" id="IPR006214">
    <property type="entry name" value="Bax_inhibitor_1-related"/>
</dbReference>
<keyword evidence="4 5" id="KW-0472">Membrane</keyword>
<feature type="transmembrane region" description="Helical" evidence="5">
    <location>
        <begin position="241"/>
        <end position="259"/>
    </location>
</feature>
<comment type="similarity">
    <text evidence="5">Belongs to the BI1 family.</text>
</comment>
<feature type="signal peptide" evidence="6">
    <location>
        <begin position="1"/>
        <end position="15"/>
    </location>
</feature>
<protein>
    <submittedName>
        <fullName evidence="7">BI1-like protein</fullName>
    </submittedName>
</protein>
<feature type="transmembrane region" description="Helical" evidence="5">
    <location>
        <begin position="274"/>
        <end position="295"/>
    </location>
</feature>
<reference evidence="7" key="1">
    <citation type="submission" date="2015-07" db="EMBL/GenBank/DDBJ databases">
        <title>Transcriptome Assembly of Anthurium amnicola.</title>
        <authorList>
            <person name="Suzuki J."/>
        </authorList>
    </citation>
    <scope>NUCLEOTIDE SEQUENCE</scope>
</reference>
<dbReference type="Pfam" id="PF01027">
    <property type="entry name" value="Bax1-I"/>
    <property type="match status" value="1"/>
</dbReference>
<feature type="transmembrane region" description="Helical" evidence="5">
    <location>
        <begin position="178"/>
        <end position="200"/>
    </location>
</feature>
<evidence type="ECO:0000313" key="7">
    <source>
        <dbReference type="EMBL" id="JAT48247.1"/>
    </source>
</evidence>
<proteinExistence type="inferred from homology"/>
<feature type="transmembrane region" description="Helical" evidence="5">
    <location>
        <begin position="212"/>
        <end position="229"/>
    </location>
</feature>
<dbReference type="PANTHER" id="PTHR23291:SF31">
    <property type="entry name" value="PROTEIN LIFEGUARD 4"/>
    <property type="match status" value="1"/>
</dbReference>
<feature type="transmembrane region" description="Helical" evidence="5">
    <location>
        <begin position="149"/>
        <end position="171"/>
    </location>
</feature>
<keyword evidence="6" id="KW-0732">Signal</keyword>
<feature type="transmembrane region" description="Helical" evidence="5">
    <location>
        <begin position="124"/>
        <end position="143"/>
    </location>
</feature>
<keyword evidence="2 5" id="KW-0812">Transmembrane</keyword>
<accession>A0A1D1Y0T6</accession>
<keyword evidence="3 5" id="KW-1133">Transmembrane helix</keyword>
<evidence type="ECO:0000256" key="3">
    <source>
        <dbReference type="ARBA" id="ARBA00022989"/>
    </source>
</evidence>
<dbReference type="PANTHER" id="PTHR23291">
    <property type="entry name" value="BAX INHIBITOR-RELATED"/>
    <property type="match status" value="1"/>
</dbReference>
<evidence type="ECO:0000256" key="2">
    <source>
        <dbReference type="ARBA" id="ARBA00022692"/>
    </source>
</evidence>
<organism evidence="7">
    <name type="scientific">Anthurium amnicola</name>
    <dbReference type="NCBI Taxonomy" id="1678845"/>
    <lineage>
        <taxon>Eukaryota</taxon>
        <taxon>Viridiplantae</taxon>
        <taxon>Streptophyta</taxon>
        <taxon>Embryophyta</taxon>
        <taxon>Tracheophyta</taxon>
        <taxon>Spermatophyta</taxon>
        <taxon>Magnoliopsida</taxon>
        <taxon>Liliopsida</taxon>
        <taxon>Araceae</taxon>
        <taxon>Pothoideae</taxon>
        <taxon>Potheae</taxon>
        <taxon>Anthurium</taxon>
    </lineage>
</organism>
<sequence length="303" mass="32985">MISLVLATFKSVACAAVSRRVRKPTPATDPAAVAASPPPPPPHVLLEVATETDVEGEPVGGVTQPVSLLKSLSGKLRVRWPFMRWVCTIVLWQLLLTAAVVVVCLSLQSVLFEHLSSHPGAISIAYLVLFFISMTMMVLLWILQHRRTINVLLLALCTVSVTPFVGASTIFLPESPKVTLIVSTILSPTMVVVLTAYTLWAATPARRLYDSLLVFHLACGSLLFLYFYFLAQRALIPCRKAVSIFHGCVVTLIFSGHFVADMDNLVAGQNQEEYVMMAMSIYLDVISLFVGLLSFGGSKAGCM</sequence>
<gene>
    <name evidence="7" type="primary">At4g15470_0</name>
    <name evidence="7" type="ORF">g.161337</name>
</gene>
<dbReference type="EMBL" id="GDJX01019689">
    <property type="protein sequence ID" value="JAT48247.1"/>
    <property type="molecule type" value="Transcribed_RNA"/>
</dbReference>
<feature type="chain" id="PRO_5013131101" evidence="6">
    <location>
        <begin position="16"/>
        <end position="303"/>
    </location>
</feature>
<name>A0A1D1Y0T6_9ARAE</name>
<feature type="transmembrane region" description="Helical" evidence="5">
    <location>
        <begin position="82"/>
        <end position="112"/>
    </location>
</feature>
<comment type="subcellular location">
    <subcellularLocation>
        <location evidence="1">Membrane</location>
        <topology evidence="1">Multi-pass membrane protein</topology>
    </subcellularLocation>
</comment>
<evidence type="ECO:0000256" key="6">
    <source>
        <dbReference type="SAM" id="SignalP"/>
    </source>
</evidence>
<dbReference type="AlphaFoldDB" id="A0A1D1Y0T6"/>
<evidence type="ECO:0000256" key="1">
    <source>
        <dbReference type="ARBA" id="ARBA00004141"/>
    </source>
</evidence>
<evidence type="ECO:0000256" key="5">
    <source>
        <dbReference type="RuleBase" id="RU004379"/>
    </source>
</evidence>
<evidence type="ECO:0000256" key="4">
    <source>
        <dbReference type="ARBA" id="ARBA00023136"/>
    </source>
</evidence>